<protein>
    <submittedName>
        <fullName evidence="1">Uncharacterized protein</fullName>
    </submittedName>
</protein>
<reference evidence="2" key="1">
    <citation type="submission" date="2016-06" db="EMBL/GenBank/DDBJ databases">
        <title>Parallel loss of symbiosis genes in relatives of nitrogen-fixing non-legume Parasponia.</title>
        <authorList>
            <person name="Van Velzen R."/>
            <person name="Holmer R."/>
            <person name="Bu F."/>
            <person name="Rutten L."/>
            <person name="Van Zeijl A."/>
            <person name="Liu W."/>
            <person name="Santuari L."/>
            <person name="Cao Q."/>
            <person name="Sharma T."/>
            <person name="Shen D."/>
            <person name="Roswanjaya Y."/>
            <person name="Wardhani T."/>
            <person name="Kalhor M.S."/>
            <person name="Jansen J."/>
            <person name="Van den Hoogen J."/>
            <person name="Gungor B."/>
            <person name="Hartog M."/>
            <person name="Hontelez J."/>
            <person name="Verver J."/>
            <person name="Yang W.-C."/>
            <person name="Schijlen E."/>
            <person name="Repin R."/>
            <person name="Schilthuizen M."/>
            <person name="Schranz E."/>
            <person name="Heidstra R."/>
            <person name="Miyata K."/>
            <person name="Fedorova E."/>
            <person name="Kohlen W."/>
            <person name="Bisseling T."/>
            <person name="Smit S."/>
            <person name="Geurts R."/>
        </authorList>
    </citation>
    <scope>NUCLEOTIDE SEQUENCE [LARGE SCALE GENOMIC DNA]</scope>
    <source>
        <strain evidence="2">cv. WU1-14</strain>
    </source>
</reference>
<comment type="caution">
    <text evidence="1">The sequence shown here is derived from an EMBL/GenBank/DDBJ whole genome shotgun (WGS) entry which is preliminary data.</text>
</comment>
<evidence type="ECO:0000313" key="1">
    <source>
        <dbReference type="EMBL" id="PON50373.1"/>
    </source>
</evidence>
<gene>
    <name evidence="1" type="ORF">PanWU01x14_223450</name>
</gene>
<name>A0A2P5BNM7_PARAD</name>
<evidence type="ECO:0000313" key="2">
    <source>
        <dbReference type="Proteomes" id="UP000237105"/>
    </source>
</evidence>
<organism evidence="1 2">
    <name type="scientific">Parasponia andersonii</name>
    <name type="common">Sponia andersonii</name>
    <dbReference type="NCBI Taxonomy" id="3476"/>
    <lineage>
        <taxon>Eukaryota</taxon>
        <taxon>Viridiplantae</taxon>
        <taxon>Streptophyta</taxon>
        <taxon>Embryophyta</taxon>
        <taxon>Tracheophyta</taxon>
        <taxon>Spermatophyta</taxon>
        <taxon>Magnoliopsida</taxon>
        <taxon>eudicotyledons</taxon>
        <taxon>Gunneridae</taxon>
        <taxon>Pentapetalae</taxon>
        <taxon>rosids</taxon>
        <taxon>fabids</taxon>
        <taxon>Rosales</taxon>
        <taxon>Cannabaceae</taxon>
        <taxon>Parasponia</taxon>
    </lineage>
</organism>
<accession>A0A2P5BNM7</accession>
<dbReference type="EMBL" id="JXTB01000246">
    <property type="protein sequence ID" value="PON50373.1"/>
    <property type="molecule type" value="Genomic_DNA"/>
</dbReference>
<dbReference type="AlphaFoldDB" id="A0A2P5BNM7"/>
<keyword evidence="2" id="KW-1185">Reference proteome</keyword>
<proteinExistence type="predicted"/>
<sequence>MKDFSEATNGDGELDGQLVVRPVSCSDNSISEAVYDQNLETEDELDPDKCLEGVSLLLADIETGLSFGRLSNGNKERDLVVSPRK</sequence>
<dbReference type="Proteomes" id="UP000237105">
    <property type="component" value="Unassembled WGS sequence"/>
</dbReference>
<feature type="non-terminal residue" evidence="1">
    <location>
        <position position="85"/>
    </location>
</feature>
<dbReference type="OrthoDB" id="10430649at2759"/>